<keyword evidence="2" id="KW-1185">Reference proteome</keyword>
<dbReference type="Proteomes" id="UP000599391">
    <property type="component" value="Unassembled WGS sequence"/>
</dbReference>
<protein>
    <submittedName>
        <fullName evidence="1">Uncharacterized protein</fullName>
    </submittedName>
</protein>
<gene>
    <name evidence="1" type="ORF">I8751_16865</name>
</gene>
<comment type="caution">
    <text evidence="1">The sequence shown here is derived from an EMBL/GenBank/DDBJ whole genome shotgun (WGS) entry which is preliminary data.</text>
</comment>
<dbReference type="AlphaFoldDB" id="A0A8J7HFB5"/>
<sequence length="192" mass="21223">MTYPTLTQQALDQQAIAQQELDGLLEAQAQTVALAAPSKDPLTDRDRTIIATVVSQSDYPHDCQPQDVVTIWINSDGIVWVKMSHGFARFHKEPFKAAVAEVKATLPETPRERNERLSAELETACTKFGLWHGEIDWVSFSTKVFRGKDLVGFVGCNDEGWYSRPRQYGRNRISDSASTAIASLGARVAVAA</sequence>
<proteinExistence type="predicted"/>
<dbReference type="RefSeq" id="WP_214440273.1">
    <property type="nucleotide sequence ID" value="NZ_JAECZB010000051.1"/>
</dbReference>
<evidence type="ECO:0000313" key="2">
    <source>
        <dbReference type="Proteomes" id="UP000599391"/>
    </source>
</evidence>
<organism evidence="1 2">
    <name type="scientific">Atlanticothrix silvestris CENA357</name>
    <dbReference type="NCBI Taxonomy" id="1725252"/>
    <lineage>
        <taxon>Bacteria</taxon>
        <taxon>Bacillati</taxon>
        <taxon>Cyanobacteriota</taxon>
        <taxon>Cyanophyceae</taxon>
        <taxon>Nostocales</taxon>
        <taxon>Nodulariaceae</taxon>
        <taxon>Atlanticothrix</taxon>
        <taxon>Atlanticothrix silvestris</taxon>
    </lineage>
</organism>
<evidence type="ECO:0000313" key="1">
    <source>
        <dbReference type="EMBL" id="MBH8554009.1"/>
    </source>
</evidence>
<reference evidence="1 2" key="1">
    <citation type="journal article" date="2021" name="Int. J. Syst. Evol. Microbiol.">
        <title>Amazonocrinis nigriterrae gen. nov., sp. nov., Atlanticothrix silvestris gen. nov., sp. nov. and Dendronalium phyllosphericum gen. nov., sp. nov., nostocacean cyanobacteria from Brazilian environments.</title>
        <authorList>
            <person name="Alvarenga D.O."/>
            <person name="Andreote A.P.D."/>
            <person name="Branco L.H.Z."/>
            <person name="Delbaje E."/>
            <person name="Cruz R.B."/>
            <person name="Varani A.M."/>
            <person name="Fiore M.F."/>
        </authorList>
    </citation>
    <scope>NUCLEOTIDE SEQUENCE [LARGE SCALE GENOMIC DNA]</scope>
    <source>
        <strain evidence="1 2">CENA357</strain>
    </source>
</reference>
<accession>A0A8J7HFB5</accession>
<name>A0A8J7HFB5_9CYAN</name>
<dbReference type="EMBL" id="JAECZB010000051">
    <property type="protein sequence ID" value="MBH8554009.1"/>
    <property type="molecule type" value="Genomic_DNA"/>
</dbReference>